<reference evidence="2" key="1">
    <citation type="submission" date="2019-12" db="EMBL/GenBank/DDBJ databases">
        <title>Genome sequencing and annotation of Brassica cretica.</title>
        <authorList>
            <person name="Studholme D.J."/>
            <person name="Sarris P.F."/>
        </authorList>
    </citation>
    <scope>NUCLEOTIDE SEQUENCE</scope>
    <source>
        <strain evidence="2">PFS-102/07</strain>
        <tissue evidence="2">Leaf</tissue>
    </source>
</reference>
<organism evidence="2">
    <name type="scientific">Brassica cretica</name>
    <name type="common">Mustard</name>
    <dbReference type="NCBI Taxonomy" id="69181"/>
    <lineage>
        <taxon>Eukaryota</taxon>
        <taxon>Viridiplantae</taxon>
        <taxon>Streptophyta</taxon>
        <taxon>Embryophyta</taxon>
        <taxon>Tracheophyta</taxon>
        <taxon>Spermatophyta</taxon>
        <taxon>Magnoliopsida</taxon>
        <taxon>eudicotyledons</taxon>
        <taxon>Gunneridae</taxon>
        <taxon>Pentapetalae</taxon>
        <taxon>rosids</taxon>
        <taxon>malvids</taxon>
        <taxon>Brassicales</taxon>
        <taxon>Brassicaceae</taxon>
        <taxon>Brassiceae</taxon>
        <taxon>Brassica</taxon>
    </lineage>
</organism>
<feature type="compositionally biased region" description="Basic and acidic residues" evidence="1">
    <location>
        <begin position="27"/>
        <end position="37"/>
    </location>
</feature>
<dbReference type="AlphaFoldDB" id="A0A8S9JYY6"/>
<evidence type="ECO:0000313" key="2">
    <source>
        <dbReference type="EMBL" id="KAF2587710.1"/>
    </source>
</evidence>
<gene>
    <name evidence="2" type="ORF">F2Q70_00034640</name>
</gene>
<comment type="caution">
    <text evidence="2">The sequence shown here is derived from an EMBL/GenBank/DDBJ whole genome shotgun (WGS) entry which is preliminary data.</text>
</comment>
<accession>A0A8S9JYY6</accession>
<dbReference type="EMBL" id="QGKY02000246">
    <property type="protein sequence ID" value="KAF2587710.1"/>
    <property type="molecule type" value="Genomic_DNA"/>
</dbReference>
<protein>
    <submittedName>
        <fullName evidence="2">Uncharacterized protein</fullName>
    </submittedName>
</protein>
<evidence type="ECO:0000256" key="1">
    <source>
        <dbReference type="SAM" id="MobiDB-lite"/>
    </source>
</evidence>
<proteinExistence type="predicted"/>
<sequence length="75" mass="8385">MEVVSSHLELYWRSYGRFTRDISTPARPDHSGFDHPRAATLPPRGRPSVGWPTRVGRPAADPARVRQPGLVDPRA</sequence>
<feature type="region of interest" description="Disordered" evidence="1">
    <location>
        <begin position="21"/>
        <end position="75"/>
    </location>
</feature>
<name>A0A8S9JYY6_BRACR</name>